<dbReference type="Proteomes" id="UP001567538">
    <property type="component" value="Unassembled WGS sequence"/>
</dbReference>
<dbReference type="EMBL" id="JBEAFC010000002">
    <property type="protein sequence ID" value="KAL1567656.1"/>
    <property type="molecule type" value="Genomic_DNA"/>
</dbReference>
<keyword evidence="2" id="KW-1185">Reference proteome</keyword>
<sequence length="86" mass="9277">MSYANRMWAAAGVAAANSISDQGQKIKSGFKPLSYGKHRFFSGGDASDLRPLSALVSSGIGGFLGEREQMEESLRQVMYLNCWGQG</sequence>
<reference evidence="1 2" key="1">
    <citation type="submission" date="2024-06" db="EMBL/GenBank/DDBJ databases">
        <title>A chromosome level genome sequence of Diviner's sage (Salvia divinorum).</title>
        <authorList>
            <person name="Ford S.A."/>
            <person name="Ro D.-K."/>
            <person name="Ness R.W."/>
            <person name="Phillips M.A."/>
        </authorList>
    </citation>
    <scope>NUCLEOTIDE SEQUENCE [LARGE SCALE GENOMIC DNA]</scope>
    <source>
        <strain evidence="1">SAF-2024a</strain>
        <tissue evidence="1">Leaf</tissue>
    </source>
</reference>
<dbReference type="AlphaFoldDB" id="A0ABD1IK63"/>
<dbReference type="Pfam" id="PF12609">
    <property type="entry name" value="DUF3774"/>
    <property type="match status" value="1"/>
</dbReference>
<proteinExistence type="predicted"/>
<evidence type="ECO:0000313" key="1">
    <source>
        <dbReference type="EMBL" id="KAL1567656.1"/>
    </source>
</evidence>
<dbReference type="InterPro" id="IPR022251">
    <property type="entry name" value="DUF3774_wound-induced"/>
</dbReference>
<comment type="caution">
    <text evidence="1">The sequence shown here is derived from an EMBL/GenBank/DDBJ whole genome shotgun (WGS) entry which is preliminary data.</text>
</comment>
<evidence type="ECO:0000313" key="2">
    <source>
        <dbReference type="Proteomes" id="UP001567538"/>
    </source>
</evidence>
<name>A0ABD1IK63_SALDI</name>
<protein>
    <submittedName>
        <fullName evidence="1">Uncharacterized protein</fullName>
    </submittedName>
</protein>
<accession>A0ABD1IK63</accession>
<gene>
    <name evidence="1" type="ORF">AAHA92_03113</name>
</gene>
<organism evidence="1 2">
    <name type="scientific">Salvia divinorum</name>
    <name type="common">Maria pastora</name>
    <name type="synonym">Diviner's sage</name>
    <dbReference type="NCBI Taxonomy" id="28513"/>
    <lineage>
        <taxon>Eukaryota</taxon>
        <taxon>Viridiplantae</taxon>
        <taxon>Streptophyta</taxon>
        <taxon>Embryophyta</taxon>
        <taxon>Tracheophyta</taxon>
        <taxon>Spermatophyta</taxon>
        <taxon>Magnoliopsida</taxon>
        <taxon>eudicotyledons</taxon>
        <taxon>Gunneridae</taxon>
        <taxon>Pentapetalae</taxon>
        <taxon>asterids</taxon>
        <taxon>lamiids</taxon>
        <taxon>Lamiales</taxon>
        <taxon>Lamiaceae</taxon>
        <taxon>Nepetoideae</taxon>
        <taxon>Mentheae</taxon>
        <taxon>Salviinae</taxon>
        <taxon>Salvia</taxon>
        <taxon>Salvia subgen. Calosphace</taxon>
    </lineage>
</organism>